<feature type="transmembrane region" description="Helical" evidence="5">
    <location>
        <begin position="1179"/>
        <end position="1203"/>
    </location>
</feature>
<keyword evidence="5" id="KW-0472">Membrane</keyword>
<dbReference type="InParanoid" id="A0A1U8AM38"/>
<dbReference type="SUPFAM" id="SSF52058">
    <property type="entry name" value="L domain-like"/>
    <property type="match status" value="1"/>
</dbReference>
<comment type="subcellular location">
    <subcellularLocation>
        <location evidence="1">Cytoplasm</location>
    </subcellularLocation>
</comment>
<evidence type="ECO:0000256" key="2">
    <source>
        <dbReference type="ARBA" id="ARBA00022490"/>
    </source>
</evidence>
<gene>
    <name evidence="7" type="primary">LOC104604445</name>
</gene>
<dbReference type="InterPro" id="IPR032675">
    <property type="entry name" value="LRR_dom_sf"/>
</dbReference>
<dbReference type="FunFam" id="3.80.10.10:FF:000801">
    <property type="entry name" value="Outer arm dynein light chain 1"/>
    <property type="match status" value="1"/>
</dbReference>
<keyword evidence="6" id="KW-1185">Reference proteome</keyword>
<dbReference type="PROSITE" id="PS51450">
    <property type="entry name" value="LRR"/>
    <property type="match status" value="2"/>
</dbReference>
<dbReference type="AlphaFoldDB" id="A0A1U8AM38"/>
<dbReference type="InterPro" id="IPR025875">
    <property type="entry name" value="Leu-rich_rpt_4"/>
</dbReference>
<keyword evidence="2" id="KW-0963">Cytoplasm</keyword>
<dbReference type="eggNOG" id="KOG1859">
    <property type="taxonomic scope" value="Eukaryota"/>
</dbReference>
<protein>
    <submittedName>
        <fullName evidence="7">Uncharacterized protein LOC104604445 isoform X1</fullName>
    </submittedName>
</protein>
<accession>A0A1U8AM38</accession>
<dbReference type="OrthoDB" id="7451790at2759"/>
<evidence type="ECO:0000256" key="4">
    <source>
        <dbReference type="ARBA" id="ARBA00022737"/>
    </source>
</evidence>
<dbReference type="GeneID" id="104604445"/>
<dbReference type="FunCoup" id="A0A1U8AM38">
    <property type="interactions" value="2722"/>
</dbReference>
<dbReference type="FunFam" id="3.80.10.10:FF:000502">
    <property type="entry name" value="Predicted protein"/>
    <property type="match status" value="1"/>
</dbReference>
<dbReference type="PANTHER" id="PTHR15454">
    <property type="entry name" value="NISCHARIN RELATED"/>
    <property type="match status" value="1"/>
</dbReference>
<evidence type="ECO:0000256" key="5">
    <source>
        <dbReference type="SAM" id="Phobius"/>
    </source>
</evidence>
<sequence>MAIVTGDRYLEYLVKFIEKQTGPLIEGNLVLKLNPVGLHYIQSRLEALQELERLLGAAPVDYFRAYVSDLGDHRALEQLSRILPLVTSLKVVSVFPPPARDPTPLSLLPFGRLKYLELRGCDLSTSAARGLLELRHTLEKLICHNSTDALRHVFASRIKDIKESPVWNRLSFVSCACNGLMLMDESLQLLPAVETLDLSRNRFEKVDNLRKCTKLRHLDLGFNHLRTITSLSEVSCSIVKLVLRNNALTILRGIENLKSVEGLDLSYNIISNFTELEILANLPSLQSLWLEGNPICCARWYRPQVFSFFTNPEKLKLDKKEISKKEAWKRQVILANRKKQPAGFGLYSPAKDDANRERSFNMKKKKLSRLACIEDEEQSCTMKRIEVMKNEFSFLWLRKLKDWIDHNSENAVDNTNFSGQISCPAKENCVKKTKRQNNLRESSRYVIESVLAPEDKSRTNLIESKNSLSHASVDFHAHLPIDSIGQMALKSSVIYNSREAVPPLKIGTMALSQERVSGLPFGVNDSFLPNRLTIQGDDKVDAKANIPLTAIGEIMESHTSSTFPCSPPHYQEDMLHCHHNLEEEFMQISADSHSLASSDSDTSCSEDDFYESGTSLPLTAIDEIMESHTSSTCPCSPPHYQEDMLHRELMQLSAGLYSLASSDSVTSCSEDDFYESGTSLLEVHQSCCLEPLNTMNGSMGYHMHMFLSNDNYYDKKQRELCIRQKDHILLDSSTDKHSHTVGLLEPIDGQQILTDDVLAGVGNAGIDHVMSQETDCLENRKCRSKPKKRVVSLPEENYMTGSADPRCQKLNGNADGCKANMEDGPQNQIFRMKSASLSENDRFIMDYFHAKVADARVSETCLQYMRCDSILELESGCQEREVVILLSSENKLYVLLIDVTSNGSGEISKVIGCHKLEDIKEVVVGMGLQALSVRFERDAPYLLITRSIDKSRGLLCLLEALHPCTSNRYSLKSLEQVQVELFERYICRGSKMSILLYTMLLFRKSSCEDEPWLLRSLFVIEGYMIVCIEDLVQFSSLSLNEASSNSYFSLDSCCSISNITEMIIERWERWSVTLTLDRVTSEKYCCMADPMKEKRMAKLAEDKMASSSCTWKLKWFSEETLSKFMALIKAIYAGTTLSHLPSSQGISNCKMCKKFLLQRWECLHRHHACIPNFPTPDRFVAAVIAYGAAKMAQVLFFLLVLSLDCLSLVTIS</sequence>
<dbReference type="SMART" id="SM00365">
    <property type="entry name" value="LRR_SD22"/>
    <property type="match status" value="3"/>
</dbReference>
<keyword evidence="5" id="KW-1133">Transmembrane helix</keyword>
<dbReference type="OMA" id="NGEHICH"/>
<organism evidence="6 7">
    <name type="scientific">Nelumbo nucifera</name>
    <name type="common">Sacred lotus</name>
    <dbReference type="NCBI Taxonomy" id="4432"/>
    <lineage>
        <taxon>Eukaryota</taxon>
        <taxon>Viridiplantae</taxon>
        <taxon>Streptophyta</taxon>
        <taxon>Embryophyta</taxon>
        <taxon>Tracheophyta</taxon>
        <taxon>Spermatophyta</taxon>
        <taxon>Magnoliopsida</taxon>
        <taxon>Proteales</taxon>
        <taxon>Nelumbonaceae</taxon>
        <taxon>Nelumbo</taxon>
    </lineage>
</organism>
<proteinExistence type="predicted"/>
<dbReference type="Proteomes" id="UP000189703">
    <property type="component" value="Unplaced"/>
</dbReference>
<keyword evidence="3" id="KW-0433">Leucine-rich repeat</keyword>
<name>A0A1U8AM38_NELNU</name>
<keyword evidence="4" id="KW-0677">Repeat</keyword>
<dbReference type="GO" id="GO:0005737">
    <property type="term" value="C:cytoplasm"/>
    <property type="evidence" value="ECO:0000318"/>
    <property type="project" value="GO_Central"/>
</dbReference>
<dbReference type="KEGG" id="nnu:104604445"/>
<dbReference type="RefSeq" id="XP_010267120.1">
    <property type="nucleotide sequence ID" value="XM_010268818.2"/>
</dbReference>
<dbReference type="STRING" id="4432.A0A1U8AM38"/>
<dbReference type="Pfam" id="PF12799">
    <property type="entry name" value="LRR_4"/>
    <property type="match status" value="1"/>
</dbReference>
<dbReference type="Gene3D" id="3.80.10.10">
    <property type="entry name" value="Ribonuclease Inhibitor"/>
    <property type="match status" value="1"/>
</dbReference>
<evidence type="ECO:0000256" key="3">
    <source>
        <dbReference type="ARBA" id="ARBA00022614"/>
    </source>
</evidence>
<dbReference type="PANTHER" id="PTHR15454:SF69">
    <property type="entry name" value="SERINE_THREONINE-PROTEIN KINASE 11-INTERACTING PROTEIN"/>
    <property type="match status" value="1"/>
</dbReference>
<keyword evidence="5" id="KW-0812">Transmembrane</keyword>
<dbReference type="InterPro" id="IPR001611">
    <property type="entry name" value="Leu-rich_rpt"/>
</dbReference>
<evidence type="ECO:0000313" key="6">
    <source>
        <dbReference type="Proteomes" id="UP000189703"/>
    </source>
</evidence>
<evidence type="ECO:0000256" key="1">
    <source>
        <dbReference type="ARBA" id="ARBA00004496"/>
    </source>
</evidence>
<evidence type="ECO:0000313" key="7">
    <source>
        <dbReference type="RefSeq" id="XP_010267120.1"/>
    </source>
</evidence>
<reference evidence="7" key="1">
    <citation type="submission" date="2025-08" db="UniProtKB">
        <authorList>
            <consortium name="RefSeq"/>
        </authorList>
    </citation>
    <scope>IDENTIFICATION</scope>
</reference>